<sequence>HSQLAFVTDFVWLPVCQKGRQECAPARECCCPLINVFGWRSTFSWTDCGFWQQRWQEAVAITTIPLKGKKNVLSKE</sequence>
<keyword evidence="2" id="KW-1185">Reference proteome</keyword>
<proteinExistence type="predicted"/>
<evidence type="ECO:0000313" key="1">
    <source>
        <dbReference type="EMBL" id="KFP91876.1"/>
    </source>
</evidence>
<dbReference type="Proteomes" id="UP000054244">
    <property type="component" value="Unassembled WGS sequence"/>
</dbReference>
<reference evidence="1 2" key="1">
    <citation type="submission" date="2014-04" db="EMBL/GenBank/DDBJ databases">
        <title>Genome evolution of avian class.</title>
        <authorList>
            <person name="Zhang G."/>
            <person name="Li C."/>
        </authorList>
    </citation>
    <scope>NUCLEOTIDE SEQUENCE [LARGE SCALE GENOMIC DNA]</scope>
    <source>
        <strain evidence="1">BGI_N311</strain>
    </source>
</reference>
<dbReference type="EMBL" id="KL391790">
    <property type="protein sequence ID" value="KFP91876.1"/>
    <property type="molecule type" value="Genomic_DNA"/>
</dbReference>
<evidence type="ECO:0000313" key="2">
    <source>
        <dbReference type="Proteomes" id="UP000054244"/>
    </source>
</evidence>
<organism evidence="1 2">
    <name type="scientific">Apaloderma vittatum</name>
    <name type="common">Bar-tailed trogon</name>
    <dbReference type="NCBI Taxonomy" id="57397"/>
    <lineage>
        <taxon>Eukaryota</taxon>
        <taxon>Metazoa</taxon>
        <taxon>Chordata</taxon>
        <taxon>Craniata</taxon>
        <taxon>Vertebrata</taxon>
        <taxon>Euteleostomi</taxon>
        <taxon>Archelosauria</taxon>
        <taxon>Archosauria</taxon>
        <taxon>Dinosauria</taxon>
        <taxon>Saurischia</taxon>
        <taxon>Theropoda</taxon>
        <taxon>Coelurosauria</taxon>
        <taxon>Aves</taxon>
        <taxon>Neognathae</taxon>
        <taxon>Neoaves</taxon>
        <taxon>Telluraves</taxon>
        <taxon>Coraciimorphae</taxon>
        <taxon>Trogoniformes</taxon>
        <taxon>Trogonidae</taxon>
        <taxon>Apaloderma</taxon>
    </lineage>
</organism>
<dbReference type="AlphaFoldDB" id="A0A091NR94"/>
<feature type="non-terminal residue" evidence="1">
    <location>
        <position position="1"/>
    </location>
</feature>
<accession>A0A091NR94</accession>
<gene>
    <name evidence="1" type="ORF">N311_05197</name>
</gene>
<name>A0A091NR94_APAVI</name>
<protein>
    <submittedName>
        <fullName evidence="1">Uncharacterized protein</fullName>
    </submittedName>
</protein>
<feature type="non-terminal residue" evidence="1">
    <location>
        <position position="76"/>
    </location>
</feature>